<feature type="binding site" evidence="3">
    <location>
        <begin position="11"/>
        <end position="16"/>
    </location>
    <ligand>
        <name>ATP</name>
        <dbReference type="ChEBI" id="CHEBI:30616"/>
    </ligand>
</feature>
<sequence>MKIIGITGGIGTGKSLVLDYLKESYGAVCCQADEVAKRLQRKGTKCYKRIVEHFGEGILDEEGRLNRSRLAGIVFSNPAELRILNEIVHPAVKEKIKEQIRREEKKESPVFVLEAALLIEDHYDAFCDELWYIYTDDETRKKRLIASRGYDEKKIQGIFSSQLPSSVFFEHCDRAIDNCNSFEEACQQIDDIMTQLGLKKG</sequence>
<evidence type="ECO:0000256" key="1">
    <source>
        <dbReference type="ARBA" id="ARBA00022741"/>
    </source>
</evidence>
<dbReference type="Gene3D" id="3.40.50.300">
    <property type="entry name" value="P-loop containing nucleotide triphosphate hydrolases"/>
    <property type="match status" value="1"/>
</dbReference>
<dbReference type="HAMAP" id="MF_00376">
    <property type="entry name" value="Dephospho_CoA_kinase"/>
    <property type="match status" value="1"/>
</dbReference>
<comment type="function">
    <text evidence="3">Catalyzes the phosphorylation of the 3'-hydroxyl group of dephosphocoenzyme A to form coenzyme A.</text>
</comment>
<dbReference type="SUPFAM" id="SSF52540">
    <property type="entry name" value="P-loop containing nucleoside triphosphate hydrolases"/>
    <property type="match status" value="1"/>
</dbReference>
<keyword evidence="6" id="KW-1185">Reference proteome</keyword>
<dbReference type="PANTHER" id="PTHR10695">
    <property type="entry name" value="DEPHOSPHO-COA KINASE-RELATED"/>
    <property type="match status" value="1"/>
</dbReference>
<dbReference type="PROSITE" id="PS51219">
    <property type="entry name" value="DPCK"/>
    <property type="match status" value="1"/>
</dbReference>
<evidence type="ECO:0000313" key="5">
    <source>
        <dbReference type="EMBL" id="BDZ77724.1"/>
    </source>
</evidence>
<dbReference type="CDD" id="cd02022">
    <property type="entry name" value="DPCK"/>
    <property type="match status" value="1"/>
</dbReference>
<comment type="similarity">
    <text evidence="3">Belongs to the CoaE family.</text>
</comment>
<protein>
    <recommendedName>
        <fullName evidence="3 4">Dephospho-CoA kinase</fullName>
        <ecNumber evidence="3 4">2.7.1.24</ecNumber>
    </recommendedName>
    <alternativeName>
        <fullName evidence="3">Dephosphocoenzyme A kinase</fullName>
    </alternativeName>
</protein>
<gene>
    <name evidence="3 5" type="primary">coaE</name>
    <name evidence="5" type="ORF">Lac1_19070</name>
</gene>
<keyword evidence="3" id="KW-0173">Coenzyme A biosynthesis</keyword>
<dbReference type="Proteomes" id="UP001305815">
    <property type="component" value="Chromosome"/>
</dbReference>
<dbReference type="EMBL" id="AP027742">
    <property type="protein sequence ID" value="BDZ77724.1"/>
    <property type="molecule type" value="Genomic_DNA"/>
</dbReference>
<dbReference type="GO" id="GO:0016301">
    <property type="term" value="F:kinase activity"/>
    <property type="evidence" value="ECO:0007669"/>
    <property type="project" value="UniProtKB-KW"/>
</dbReference>
<dbReference type="InterPro" id="IPR001977">
    <property type="entry name" value="Depp_CoAkinase"/>
</dbReference>
<accession>A0ABM8I9X9</accession>
<keyword evidence="3" id="KW-0963">Cytoplasm</keyword>
<dbReference type="NCBIfam" id="TIGR00152">
    <property type="entry name" value="dephospho-CoA kinase"/>
    <property type="match status" value="1"/>
</dbReference>
<reference evidence="6" key="1">
    <citation type="journal article" date="2023" name="Int. J. Syst. Evol. Microbiol.">
        <title>Claveliimonas bilis gen. nov., sp. nov., deoxycholic acid-producing bacteria isolated from human faeces, and reclassification of Sellimonas monacensis Zenner et al. 2021 as Claveliimonas monacensis comb. nov.</title>
        <authorList>
            <person name="Hisatomi A."/>
            <person name="Kastawa N.W.E.P.G."/>
            <person name="Song I."/>
            <person name="Ohkuma M."/>
            <person name="Fukiya S."/>
            <person name="Sakamoto M."/>
        </authorList>
    </citation>
    <scope>NUCLEOTIDE SEQUENCE [LARGE SCALE GENOMIC DNA]</scope>
    <source>
        <strain evidence="6">12BBH14</strain>
    </source>
</reference>
<dbReference type="RefSeq" id="WP_230105962.1">
    <property type="nucleotide sequence ID" value="NZ_AP024845.1"/>
</dbReference>
<evidence type="ECO:0000256" key="3">
    <source>
        <dbReference type="HAMAP-Rule" id="MF_00376"/>
    </source>
</evidence>
<dbReference type="InterPro" id="IPR027417">
    <property type="entry name" value="P-loop_NTPase"/>
</dbReference>
<keyword evidence="2 3" id="KW-0067">ATP-binding</keyword>
<evidence type="ECO:0000313" key="6">
    <source>
        <dbReference type="Proteomes" id="UP001305815"/>
    </source>
</evidence>
<name>A0ABM8I9X9_9FIRM</name>
<dbReference type="EC" id="2.7.1.24" evidence="3 4"/>
<keyword evidence="3 5" id="KW-0418">Kinase</keyword>
<keyword evidence="3" id="KW-0808">Transferase</keyword>
<organism evidence="5 6">
    <name type="scientific">Claveliimonas bilis</name>
    <dbReference type="NCBI Taxonomy" id="3028070"/>
    <lineage>
        <taxon>Bacteria</taxon>
        <taxon>Bacillati</taxon>
        <taxon>Bacillota</taxon>
        <taxon>Clostridia</taxon>
        <taxon>Lachnospirales</taxon>
        <taxon>Lachnospiraceae</taxon>
        <taxon>Claveliimonas</taxon>
    </lineage>
</organism>
<keyword evidence="1 3" id="KW-0547">Nucleotide-binding</keyword>
<dbReference type="Pfam" id="PF01121">
    <property type="entry name" value="CoaE"/>
    <property type="match status" value="1"/>
</dbReference>
<comment type="pathway">
    <text evidence="3">Cofactor biosynthesis; coenzyme A biosynthesis; CoA from (R)-pantothenate: step 5/5.</text>
</comment>
<dbReference type="PANTHER" id="PTHR10695:SF46">
    <property type="entry name" value="BIFUNCTIONAL COENZYME A SYNTHASE-RELATED"/>
    <property type="match status" value="1"/>
</dbReference>
<comment type="subcellular location">
    <subcellularLocation>
        <location evidence="3">Cytoplasm</location>
    </subcellularLocation>
</comment>
<comment type="catalytic activity">
    <reaction evidence="3">
        <text>3'-dephospho-CoA + ATP = ADP + CoA + H(+)</text>
        <dbReference type="Rhea" id="RHEA:18245"/>
        <dbReference type="ChEBI" id="CHEBI:15378"/>
        <dbReference type="ChEBI" id="CHEBI:30616"/>
        <dbReference type="ChEBI" id="CHEBI:57287"/>
        <dbReference type="ChEBI" id="CHEBI:57328"/>
        <dbReference type="ChEBI" id="CHEBI:456216"/>
        <dbReference type="EC" id="2.7.1.24"/>
    </reaction>
</comment>
<evidence type="ECO:0000256" key="2">
    <source>
        <dbReference type="ARBA" id="ARBA00022840"/>
    </source>
</evidence>
<proteinExistence type="inferred from homology"/>
<evidence type="ECO:0000256" key="4">
    <source>
        <dbReference type="NCBIfam" id="TIGR00152"/>
    </source>
</evidence>